<dbReference type="InterPro" id="IPR036445">
    <property type="entry name" value="GPCR_2_extracell_dom_sf"/>
</dbReference>
<dbReference type="Pfam" id="PF16489">
    <property type="entry name" value="GAIN"/>
    <property type="match status" value="1"/>
</dbReference>
<keyword evidence="3" id="KW-1003">Cell membrane</keyword>
<evidence type="ECO:0000256" key="6">
    <source>
        <dbReference type="ARBA" id="ARBA00022734"/>
    </source>
</evidence>
<feature type="transmembrane region" description="Helical" evidence="14">
    <location>
        <begin position="690"/>
        <end position="711"/>
    </location>
</feature>
<evidence type="ECO:0000256" key="7">
    <source>
        <dbReference type="ARBA" id="ARBA00022989"/>
    </source>
</evidence>
<dbReference type="Pfam" id="PF01825">
    <property type="entry name" value="GPS"/>
    <property type="match status" value="1"/>
</dbReference>
<dbReference type="Gene3D" id="2.60.220.50">
    <property type="match status" value="1"/>
</dbReference>
<keyword evidence="4 14" id="KW-0812">Transmembrane</keyword>
<reference evidence="19" key="1">
    <citation type="submission" date="2025-08" db="UniProtKB">
        <authorList>
            <consortium name="RefSeq"/>
        </authorList>
    </citation>
    <scope>IDENTIFICATION</scope>
    <source>
        <tissue evidence="19">Muscle</tissue>
    </source>
</reference>
<dbReference type="PANTHER" id="PTHR12011">
    <property type="entry name" value="ADHESION G-PROTEIN COUPLED RECEPTOR"/>
    <property type="match status" value="1"/>
</dbReference>
<dbReference type="SMART" id="SM00303">
    <property type="entry name" value="GPS"/>
    <property type="match status" value="1"/>
</dbReference>
<evidence type="ECO:0000313" key="19">
    <source>
        <dbReference type="RefSeq" id="XP_022255617.1"/>
    </source>
</evidence>
<dbReference type="PROSITE" id="PS50221">
    <property type="entry name" value="GAIN_B"/>
    <property type="match status" value="1"/>
</dbReference>
<dbReference type="InterPro" id="IPR000832">
    <property type="entry name" value="GPCR_2_secretin-like"/>
</dbReference>
<dbReference type="InterPro" id="IPR057244">
    <property type="entry name" value="GAIN_B"/>
</dbReference>
<feature type="transmembrane region" description="Helical" evidence="14">
    <location>
        <begin position="623"/>
        <end position="642"/>
    </location>
</feature>
<dbReference type="InterPro" id="IPR001879">
    <property type="entry name" value="GPCR_2_extracellular_dom"/>
</dbReference>
<feature type="compositionally biased region" description="Polar residues" evidence="13">
    <location>
        <begin position="1036"/>
        <end position="1050"/>
    </location>
</feature>
<keyword evidence="6" id="KW-0430">Lectin</keyword>
<evidence type="ECO:0000259" key="17">
    <source>
        <dbReference type="PROSITE" id="PS50261"/>
    </source>
</evidence>
<feature type="transmembrane region" description="Helical" evidence="14">
    <location>
        <begin position="777"/>
        <end position="802"/>
    </location>
</feature>
<sequence>HRHYLTAYACEGSYLNISCETGQLIHLIRANYGRFSITICNEHGSLDWSVNCAYLPSSYQTIKENCEMRETCVVSASSAIFGDPCPETRKYLEAHYQCVADSTPVSSTTTTLSTTIKTTTEHRPPIILPITQSFQPLVTSSTTETTLSSETPRHLPTSPSLDTTITPSHVTKQKSSSSVGDSEPTSGIINTYSDKDSETMYSPSASADILEHTLTSCPPTVFRNITWGWTRRGQEATEPCPRGSVGLAKWYCVDAVTSVHWSGASPDLSKCRSPWAESLKSRIDGGDSVVGIATELAVIARTKPLYGGDIPETSTILHRIVSKMEDRSQDIIDEKQRYYLILEMLNSVMEIVSGLMEDFQHQAWRDMSTSQQRVAASTLIERLEQITWVLANTNSFGDRWVHVENNILVSIRLVQTWSVTTLQFPLSEEVEGTSWDPVRDVILLPATALVGSGRNGRVKIVFIAYRNVQNFTPLERNLPVSNRSNGAHNRMINSRVLSASIDHHRMTRLHQPVTVILKHLQEENVTNPQCVYWELSTSRWSSEGCWIKKTNTTHTECSCNHLKNFALIMDISLTKVEKDGQLTIQIVTSIGCGFAIFFLLVTFVTLLLVRCLKDDRQLIHKNICFCLIVSEVIFVGGIDFVMNRIICGVVAGLLHYFFLSTFIWMFLEPLQLLLISLERKDYNDSARRRWIWYCCSGYGLPIIAVGVCAFIDPQSYGTKSYCWLKLDNYFILGFLGPALAFVLVSFIILCVISASFCRKNGESVTCKNMEQSKLLNLRSWCQQSVCILILLCSTWGSAQWFLLWKTSLTGYLFAVLNSLQGIVIFIEFCLRSSKVRKGLKKTHCCSRWLTECCRKPHDSQSNLYTHANGLLTLPPPSAISGEHIQLTQGSWRSSKSQQRGKQVNILDTPDIPFIPLVGFRVHEHVTGFGSKFCGENSNSFSTSSTRKKYLERDQGSKRYLDEATSSGLCSYTPHIYYAKLDHKYQIIDGESAMDRFKLRATSECNNDFDWFTPVTVSQSSANTCKRQPMKQHDSAPENTTKSTLPAALTSSSRPRHLPIFQDGYLRPRVAYNGINSPTDSERSFNSLVNDRGIISLSSSSQHNSNTSSLSPELRPESELLQSLPNLKTSERTDNSAFSNVLKFPSDNTALGSILKN</sequence>
<feature type="domain" description="GAIN-B" evidence="15">
    <location>
        <begin position="417"/>
        <end position="575"/>
    </location>
</feature>
<dbReference type="Proteomes" id="UP000694941">
    <property type="component" value="Unplaced"/>
</dbReference>
<comment type="similarity">
    <text evidence="2">Belongs to the G-protein coupled receptor 2 family. LN-TM7 subfamily.</text>
</comment>
<feature type="domain" description="SUEL-type lectin" evidence="16">
    <location>
        <begin position="9"/>
        <end position="99"/>
    </location>
</feature>
<evidence type="ECO:0000256" key="9">
    <source>
        <dbReference type="ARBA" id="ARBA00023136"/>
    </source>
</evidence>
<dbReference type="GeneID" id="111088827"/>
<dbReference type="PANTHER" id="PTHR12011:SF347">
    <property type="entry name" value="FI21270P1-RELATED"/>
    <property type="match status" value="1"/>
</dbReference>
<name>A0ABM1TIB1_LIMPO</name>
<dbReference type="Gene3D" id="1.25.40.610">
    <property type="match status" value="1"/>
</dbReference>
<evidence type="ECO:0000256" key="11">
    <source>
        <dbReference type="ARBA" id="ARBA00023170"/>
    </source>
</evidence>
<keyword evidence="11" id="KW-0675">Receptor</keyword>
<evidence type="ECO:0000256" key="8">
    <source>
        <dbReference type="ARBA" id="ARBA00023040"/>
    </source>
</evidence>
<dbReference type="PROSITE" id="PS50261">
    <property type="entry name" value="G_PROTEIN_RECEP_F2_4"/>
    <property type="match status" value="1"/>
</dbReference>
<keyword evidence="12" id="KW-0807">Transducer</keyword>
<keyword evidence="8" id="KW-0297">G-protein coupled receptor</keyword>
<dbReference type="InterPro" id="IPR000922">
    <property type="entry name" value="Lectin_gal-bd_dom"/>
</dbReference>
<keyword evidence="9 14" id="KW-0472">Membrane</keyword>
<keyword evidence="18" id="KW-1185">Reference proteome</keyword>
<evidence type="ECO:0000256" key="12">
    <source>
        <dbReference type="ARBA" id="ARBA00023224"/>
    </source>
</evidence>
<evidence type="ECO:0000313" key="18">
    <source>
        <dbReference type="Proteomes" id="UP000694941"/>
    </source>
</evidence>
<dbReference type="RefSeq" id="XP_022255617.1">
    <property type="nucleotide sequence ID" value="XM_022399909.1"/>
</dbReference>
<keyword evidence="10" id="KW-1015">Disulfide bond</keyword>
<feature type="region of interest" description="Disordered" evidence="13">
    <location>
        <begin position="137"/>
        <end position="200"/>
    </location>
</feature>
<evidence type="ECO:0000256" key="5">
    <source>
        <dbReference type="ARBA" id="ARBA00022729"/>
    </source>
</evidence>
<feature type="transmembrane region" description="Helical" evidence="14">
    <location>
        <begin position="654"/>
        <end position="678"/>
    </location>
</feature>
<feature type="region of interest" description="Disordered" evidence="13">
    <location>
        <begin position="1097"/>
        <end position="1116"/>
    </location>
</feature>
<accession>A0ABM1TIB1</accession>
<keyword evidence="7 14" id="KW-1133">Transmembrane helix</keyword>
<feature type="domain" description="G-protein coupled receptors family 2 profile 2" evidence="17">
    <location>
        <begin position="584"/>
        <end position="832"/>
    </location>
</feature>
<feature type="compositionally biased region" description="Low complexity" evidence="13">
    <location>
        <begin position="139"/>
        <end position="150"/>
    </location>
</feature>
<dbReference type="CDD" id="cd22830">
    <property type="entry name" value="Gal_Rha_Lectin_dCirl"/>
    <property type="match status" value="1"/>
</dbReference>
<feature type="transmembrane region" description="Helical" evidence="14">
    <location>
        <begin position="586"/>
        <end position="611"/>
    </location>
</feature>
<feature type="transmembrane region" description="Helical" evidence="14">
    <location>
        <begin position="808"/>
        <end position="830"/>
    </location>
</feature>
<dbReference type="Gene3D" id="2.60.120.740">
    <property type="match status" value="1"/>
</dbReference>
<evidence type="ECO:0000256" key="13">
    <source>
        <dbReference type="SAM" id="MobiDB-lite"/>
    </source>
</evidence>
<evidence type="ECO:0000259" key="16">
    <source>
        <dbReference type="PROSITE" id="PS50228"/>
    </source>
</evidence>
<feature type="transmembrane region" description="Helical" evidence="14">
    <location>
        <begin position="731"/>
        <end position="756"/>
    </location>
</feature>
<dbReference type="InterPro" id="IPR046338">
    <property type="entry name" value="GAIN_dom_sf"/>
</dbReference>
<feature type="non-terminal residue" evidence="19">
    <location>
        <position position="1"/>
    </location>
</feature>
<dbReference type="InterPro" id="IPR043159">
    <property type="entry name" value="Lectin_gal-bd_sf"/>
</dbReference>
<evidence type="ECO:0000256" key="2">
    <source>
        <dbReference type="ARBA" id="ARBA00010933"/>
    </source>
</evidence>
<gene>
    <name evidence="19" type="primary">LOC111088827</name>
</gene>
<protein>
    <submittedName>
        <fullName evidence="19">Latrophilin Cirl-like</fullName>
    </submittedName>
</protein>
<dbReference type="PROSITE" id="PS50228">
    <property type="entry name" value="SUEL_LECTIN"/>
    <property type="match status" value="1"/>
</dbReference>
<feature type="compositionally biased region" description="Polar residues" evidence="13">
    <location>
        <begin position="157"/>
        <end position="192"/>
    </location>
</feature>
<dbReference type="InterPro" id="IPR032471">
    <property type="entry name" value="AGRL2-4_GAIN_subdom_A"/>
</dbReference>
<dbReference type="Gene3D" id="1.20.1070.10">
    <property type="entry name" value="Rhodopsin 7-helix transmembrane proteins"/>
    <property type="match status" value="1"/>
</dbReference>
<evidence type="ECO:0000256" key="1">
    <source>
        <dbReference type="ARBA" id="ARBA00004651"/>
    </source>
</evidence>
<dbReference type="SMART" id="SM00008">
    <property type="entry name" value="HormR"/>
    <property type="match status" value="1"/>
</dbReference>
<organism evidence="18 19">
    <name type="scientific">Limulus polyphemus</name>
    <name type="common">Atlantic horseshoe crab</name>
    <dbReference type="NCBI Taxonomy" id="6850"/>
    <lineage>
        <taxon>Eukaryota</taxon>
        <taxon>Metazoa</taxon>
        <taxon>Ecdysozoa</taxon>
        <taxon>Arthropoda</taxon>
        <taxon>Chelicerata</taxon>
        <taxon>Merostomata</taxon>
        <taxon>Xiphosura</taxon>
        <taxon>Limulidae</taxon>
        <taxon>Limulus</taxon>
    </lineage>
</organism>
<dbReference type="Gene3D" id="4.10.1240.10">
    <property type="entry name" value="GPCR, family 2, extracellular hormone receptor domain"/>
    <property type="match status" value="1"/>
</dbReference>
<evidence type="ECO:0000259" key="15">
    <source>
        <dbReference type="PROSITE" id="PS50221"/>
    </source>
</evidence>
<evidence type="ECO:0000256" key="4">
    <source>
        <dbReference type="ARBA" id="ARBA00022692"/>
    </source>
</evidence>
<dbReference type="InterPro" id="IPR000203">
    <property type="entry name" value="GPS"/>
</dbReference>
<dbReference type="Pfam" id="PF00002">
    <property type="entry name" value="7tm_2"/>
    <property type="match status" value="1"/>
</dbReference>
<evidence type="ECO:0000256" key="3">
    <source>
        <dbReference type="ARBA" id="ARBA00022475"/>
    </source>
</evidence>
<proteinExistence type="inferred from homology"/>
<keyword evidence="5" id="KW-0732">Signal</keyword>
<dbReference type="Pfam" id="PF02140">
    <property type="entry name" value="SUEL_Lectin"/>
    <property type="match status" value="1"/>
</dbReference>
<evidence type="ECO:0000256" key="10">
    <source>
        <dbReference type="ARBA" id="ARBA00023157"/>
    </source>
</evidence>
<evidence type="ECO:0000256" key="14">
    <source>
        <dbReference type="SAM" id="Phobius"/>
    </source>
</evidence>
<dbReference type="PRINTS" id="PR00249">
    <property type="entry name" value="GPCRSECRETIN"/>
</dbReference>
<feature type="region of interest" description="Disordered" evidence="13">
    <location>
        <begin position="1021"/>
        <end position="1050"/>
    </location>
</feature>
<dbReference type="InterPro" id="IPR017981">
    <property type="entry name" value="GPCR_2-like_7TM"/>
</dbReference>
<comment type="subcellular location">
    <subcellularLocation>
        <location evidence="1">Cell membrane</location>
        <topology evidence="1">Multi-pass membrane protein</topology>
    </subcellularLocation>
</comment>